<evidence type="ECO:0000256" key="2">
    <source>
        <dbReference type="ARBA" id="ARBA00007149"/>
    </source>
</evidence>
<keyword evidence="8 10" id="KW-0472">Membrane</keyword>
<feature type="compositionally biased region" description="Low complexity" evidence="11">
    <location>
        <begin position="185"/>
        <end position="197"/>
    </location>
</feature>
<evidence type="ECO:0000313" key="14">
    <source>
        <dbReference type="EMBL" id="CAI6337191.1"/>
    </source>
</evidence>
<feature type="signal peptide" evidence="13">
    <location>
        <begin position="1"/>
        <end position="20"/>
    </location>
</feature>
<dbReference type="EMBL" id="CAOQHR010000007">
    <property type="protein sequence ID" value="CAI6337191.1"/>
    <property type="molecule type" value="Genomic_DNA"/>
</dbReference>
<name>A0A9W4XTM8_9PLEO</name>
<keyword evidence="4 12" id="KW-0812">Transmembrane</keyword>
<dbReference type="InterPro" id="IPR019623">
    <property type="entry name" value="Rot1"/>
</dbReference>
<dbReference type="GO" id="GO:0006458">
    <property type="term" value="P:'de novo' protein folding"/>
    <property type="evidence" value="ECO:0007669"/>
    <property type="project" value="InterPro"/>
</dbReference>
<keyword evidence="6 10" id="KW-0256">Endoplasmic reticulum</keyword>
<keyword evidence="15" id="KW-1185">Reference proteome</keyword>
<dbReference type="GO" id="GO:0051082">
    <property type="term" value="F:unfolded protein binding"/>
    <property type="evidence" value="ECO:0007669"/>
    <property type="project" value="TreeGrafter"/>
</dbReference>
<dbReference type="Pfam" id="PF10681">
    <property type="entry name" value="Rot1"/>
    <property type="match status" value="1"/>
</dbReference>
<evidence type="ECO:0000256" key="10">
    <source>
        <dbReference type="PIRNR" id="PIRNR017290"/>
    </source>
</evidence>
<organism evidence="14 15">
    <name type="scientific">Periconia digitata</name>
    <dbReference type="NCBI Taxonomy" id="1303443"/>
    <lineage>
        <taxon>Eukaryota</taxon>
        <taxon>Fungi</taxon>
        <taxon>Dikarya</taxon>
        <taxon>Ascomycota</taxon>
        <taxon>Pezizomycotina</taxon>
        <taxon>Dothideomycetes</taxon>
        <taxon>Pleosporomycetidae</taxon>
        <taxon>Pleosporales</taxon>
        <taxon>Massarineae</taxon>
        <taxon>Periconiaceae</taxon>
        <taxon>Periconia</taxon>
    </lineage>
</organism>
<accession>A0A9W4XTM8</accession>
<evidence type="ECO:0000256" key="12">
    <source>
        <dbReference type="SAM" id="Phobius"/>
    </source>
</evidence>
<evidence type="ECO:0000256" key="11">
    <source>
        <dbReference type="SAM" id="MobiDB-lite"/>
    </source>
</evidence>
<evidence type="ECO:0000256" key="7">
    <source>
        <dbReference type="ARBA" id="ARBA00022989"/>
    </source>
</evidence>
<protein>
    <recommendedName>
        <fullName evidence="3 10">Protein ROT1</fullName>
    </recommendedName>
</protein>
<comment type="subcellular location">
    <subcellularLocation>
        <location evidence="1">Endoplasmic reticulum membrane</location>
        <topology evidence="1">Single-pass type I membrane protein</topology>
    </subcellularLocation>
</comment>
<evidence type="ECO:0000256" key="4">
    <source>
        <dbReference type="ARBA" id="ARBA00022692"/>
    </source>
</evidence>
<feature type="region of interest" description="Disordered" evidence="11">
    <location>
        <begin position="185"/>
        <end position="213"/>
    </location>
</feature>
<feature type="chain" id="PRO_5040751065" description="Protein ROT1" evidence="13">
    <location>
        <begin position="21"/>
        <end position="244"/>
    </location>
</feature>
<comment type="function">
    <text evidence="9 10">Required for normal levels of the cell wall 1,6-beta-glucan. Involved in a protein folding machinery chaperoning proteins acting in various physiological processes including cell wall synthesis and lysis of autophagic bodies.</text>
</comment>
<keyword evidence="7 12" id="KW-1133">Transmembrane helix</keyword>
<dbReference type="PANTHER" id="PTHR28090:SF1">
    <property type="entry name" value="PROTEIN ROT1"/>
    <property type="match status" value="1"/>
</dbReference>
<keyword evidence="5 13" id="KW-0732">Signal</keyword>
<comment type="caution">
    <text evidence="14">The sequence shown here is derived from an EMBL/GenBank/DDBJ whole genome shotgun (WGS) entry which is preliminary data.</text>
</comment>
<evidence type="ECO:0000256" key="5">
    <source>
        <dbReference type="ARBA" id="ARBA00022729"/>
    </source>
</evidence>
<dbReference type="AlphaFoldDB" id="A0A9W4XTM8"/>
<evidence type="ECO:0000256" key="8">
    <source>
        <dbReference type="ARBA" id="ARBA00023136"/>
    </source>
</evidence>
<dbReference type="GO" id="GO:0005789">
    <property type="term" value="C:endoplasmic reticulum membrane"/>
    <property type="evidence" value="ECO:0007669"/>
    <property type="project" value="UniProtKB-SubCell"/>
</dbReference>
<dbReference type="OrthoDB" id="5327821at2759"/>
<sequence length="244" mass="27350">MLSLSVATMLLSASAGFVAAQTTADSVPVTDLVGTWSTKSNSTLTGPGFYDPQKDSFIEPKHTGISYSFTADGFFEEAYYRAVANPSNPKCPKGIIQWQHGKFKKLANGTLELTPIEIDGRQLYSDPCAYKNSVYTRYKAKEKFLHYEVIKDPYHQISRLNLFKWDGAPMQPLYLAMSPPTMLPTTTLHQTSTPTPTNSKNKRSEFPFSPSALSKRSPQQLQADRWWWFGVVLTATGGTLYFFF</sequence>
<feature type="transmembrane region" description="Helical" evidence="12">
    <location>
        <begin position="226"/>
        <end position="243"/>
    </location>
</feature>
<comment type="similarity">
    <text evidence="2 10">Belongs to the ROT1 family.</text>
</comment>
<dbReference type="Proteomes" id="UP001152607">
    <property type="component" value="Unassembled WGS sequence"/>
</dbReference>
<dbReference type="PANTHER" id="PTHR28090">
    <property type="entry name" value="PROTEIN ROT1"/>
    <property type="match status" value="1"/>
</dbReference>
<evidence type="ECO:0000256" key="1">
    <source>
        <dbReference type="ARBA" id="ARBA00004115"/>
    </source>
</evidence>
<dbReference type="PIRSF" id="PIRSF017290">
    <property type="entry name" value="ROT1_prd"/>
    <property type="match status" value="1"/>
</dbReference>
<evidence type="ECO:0000313" key="15">
    <source>
        <dbReference type="Proteomes" id="UP001152607"/>
    </source>
</evidence>
<proteinExistence type="inferred from homology"/>
<evidence type="ECO:0000256" key="9">
    <source>
        <dbReference type="ARBA" id="ARBA00024969"/>
    </source>
</evidence>
<reference evidence="14" key="1">
    <citation type="submission" date="2023-01" db="EMBL/GenBank/DDBJ databases">
        <authorList>
            <person name="Van Ghelder C."/>
            <person name="Rancurel C."/>
        </authorList>
    </citation>
    <scope>NUCLEOTIDE SEQUENCE</scope>
    <source>
        <strain evidence="14">CNCM I-4278</strain>
    </source>
</reference>
<evidence type="ECO:0000256" key="3">
    <source>
        <dbReference type="ARBA" id="ARBA00017291"/>
    </source>
</evidence>
<gene>
    <name evidence="14" type="ORF">PDIGIT_LOCUS10300</name>
</gene>
<evidence type="ECO:0000256" key="6">
    <source>
        <dbReference type="ARBA" id="ARBA00022824"/>
    </source>
</evidence>
<evidence type="ECO:0000256" key="13">
    <source>
        <dbReference type="SAM" id="SignalP"/>
    </source>
</evidence>